<dbReference type="Proteomes" id="UP000179840">
    <property type="component" value="Unassembled WGS sequence"/>
</dbReference>
<dbReference type="AlphaFoldDB" id="A0A1S1UE23"/>
<comment type="caution">
    <text evidence="1">The sequence shown here is derived from an EMBL/GenBank/DDBJ whole genome shotgun (WGS) entry which is preliminary data.</text>
</comment>
<evidence type="ECO:0000313" key="2">
    <source>
        <dbReference type="Proteomes" id="UP000179840"/>
    </source>
</evidence>
<dbReference type="EMBL" id="LFKP01000003">
    <property type="protein sequence ID" value="OHV98269.1"/>
    <property type="molecule type" value="Genomic_DNA"/>
</dbReference>
<accession>A0A1S1UE23</accession>
<gene>
    <name evidence="1" type="ORF">AKG95_03200</name>
</gene>
<reference evidence="1 2" key="1">
    <citation type="submission" date="2015-06" db="EMBL/GenBank/DDBJ databases">
        <title>Draft genome sequencing of a biphenyl-degrading bacterium, Janthinobacterium lividum MEG1.</title>
        <authorList>
            <person name="Shimodaira J."/>
            <person name="Hatta T."/>
        </authorList>
    </citation>
    <scope>NUCLEOTIDE SEQUENCE [LARGE SCALE GENOMIC DNA]</scope>
    <source>
        <strain evidence="1 2">MEG1</strain>
    </source>
</reference>
<organism evidence="1 2">
    <name type="scientific">Janthinobacterium lividum</name>
    <dbReference type="NCBI Taxonomy" id="29581"/>
    <lineage>
        <taxon>Bacteria</taxon>
        <taxon>Pseudomonadati</taxon>
        <taxon>Pseudomonadota</taxon>
        <taxon>Betaproteobacteria</taxon>
        <taxon>Burkholderiales</taxon>
        <taxon>Oxalobacteraceae</taxon>
        <taxon>Janthinobacterium</taxon>
    </lineage>
</organism>
<evidence type="ECO:0000313" key="1">
    <source>
        <dbReference type="EMBL" id="OHV98269.1"/>
    </source>
</evidence>
<proteinExistence type="predicted"/>
<name>A0A1S1UE23_9BURK</name>
<protein>
    <submittedName>
        <fullName evidence="1">Uncharacterized protein</fullName>
    </submittedName>
</protein>
<sequence length="62" mass="7153">MLQRNSMAPIPSLSQRLSSVAAQRCLFFKQGPSALAKSLFFLLAQQYYQIRMPARLPEKYFI</sequence>